<name>A0A317ZUE1_9MICO</name>
<evidence type="ECO:0000313" key="2">
    <source>
        <dbReference type="EMBL" id="PXA68304.1"/>
    </source>
</evidence>
<dbReference type="GO" id="GO:0005737">
    <property type="term" value="C:cytoplasm"/>
    <property type="evidence" value="ECO:0007669"/>
    <property type="project" value="TreeGrafter"/>
</dbReference>
<dbReference type="EMBL" id="QHLY01000012">
    <property type="protein sequence ID" value="PXA68304.1"/>
    <property type="molecule type" value="Genomic_DNA"/>
</dbReference>
<dbReference type="OrthoDB" id="7209364at2"/>
<comment type="similarity">
    <text evidence="1">Belongs to the ornithine cyclodeaminase/mu-crystallin family.</text>
</comment>
<comment type="caution">
    <text evidence="2">The sequence shown here is derived from an EMBL/GenBank/DDBJ whole genome shotgun (WGS) entry which is preliminary data.</text>
</comment>
<proteinExistence type="inferred from homology"/>
<dbReference type="FunFam" id="3.40.50.720:FF:000311">
    <property type="entry name" value="Ornithine cyclodeaminase"/>
    <property type="match status" value="1"/>
</dbReference>
<organism evidence="2 3">
    <name type="scientific">Cryobacterium arcticum</name>
    <dbReference type="NCBI Taxonomy" id="670052"/>
    <lineage>
        <taxon>Bacteria</taxon>
        <taxon>Bacillati</taxon>
        <taxon>Actinomycetota</taxon>
        <taxon>Actinomycetes</taxon>
        <taxon>Micrococcales</taxon>
        <taxon>Microbacteriaceae</taxon>
        <taxon>Cryobacterium</taxon>
    </lineage>
</organism>
<dbReference type="GO" id="GO:0016491">
    <property type="term" value="F:oxidoreductase activity"/>
    <property type="evidence" value="ECO:0007669"/>
    <property type="project" value="UniProtKB-ARBA"/>
</dbReference>
<dbReference type="RefSeq" id="WP_110127971.1">
    <property type="nucleotide sequence ID" value="NZ_QHLY01000012.1"/>
</dbReference>
<dbReference type="Pfam" id="PF02423">
    <property type="entry name" value="OCD_Mu_crystall"/>
    <property type="match status" value="1"/>
</dbReference>
<protein>
    <submittedName>
        <fullName evidence="2">Ornithine cyclodeaminase</fullName>
    </submittedName>
</protein>
<dbReference type="InterPro" id="IPR036291">
    <property type="entry name" value="NAD(P)-bd_dom_sf"/>
</dbReference>
<evidence type="ECO:0000256" key="1">
    <source>
        <dbReference type="ARBA" id="ARBA00008903"/>
    </source>
</evidence>
<dbReference type="GO" id="GO:0019752">
    <property type="term" value="P:carboxylic acid metabolic process"/>
    <property type="evidence" value="ECO:0007669"/>
    <property type="project" value="UniProtKB-ARBA"/>
</dbReference>
<dbReference type="Gene3D" id="3.40.50.720">
    <property type="entry name" value="NAD(P)-binding Rossmann-like Domain"/>
    <property type="match status" value="1"/>
</dbReference>
<keyword evidence="3" id="KW-1185">Reference proteome</keyword>
<dbReference type="InterPro" id="IPR023401">
    <property type="entry name" value="ODC_N"/>
</dbReference>
<dbReference type="AlphaFoldDB" id="A0A317ZUE1"/>
<sequence length="326" mass="33996">MIVLTASQLEALVDRPATERAVAQIFTDIARGAANQPPPTSMGTAAGTGRYVLMAALSDTTGTAAVKLLADVPDNSARGLPTQRSMIVVLDRENGAPVALLHGGVPTRVRTAAASAVATRALAREDSRVLGLVGAGGLAREHVEALRGVRDWNRLVIWSRTPVRAAALADSLEWDGAIEVVQDCASVFAQADAICTLTPSVTPIIRGDWLRPGQHLNVVGARPRPDEREVDSATMARSSVWVDDLATAETKSGDLMLAVAEGALTLQDVVGTVGQVLAGLRPGRTSADQITLFDSVGVGAQDLAIADLLVREARARGVGVELDLNG</sequence>
<dbReference type="InterPro" id="IPR003462">
    <property type="entry name" value="ODC_Mu_crystall"/>
</dbReference>
<dbReference type="PANTHER" id="PTHR13812">
    <property type="entry name" value="KETIMINE REDUCTASE MU-CRYSTALLIN"/>
    <property type="match status" value="1"/>
</dbReference>
<dbReference type="Gene3D" id="3.30.1780.10">
    <property type="entry name" value="ornithine cyclodeaminase, domain 1"/>
    <property type="match status" value="1"/>
</dbReference>
<dbReference type="PIRSF" id="PIRSF001439">
    <property type="entry name" value="CryM"/>
    <property type="match status" value="1"/>
</dbReference>
<reference evidence="2 3" key="1">
    <citation type="submission" date="2018-05" db="EMBL/GenBank/DDBJ databases">
        <title>Genetic diversity of glacier-inhabiting Cryobacterium bacteria in China and description of Cryobacterium mengkeensis sp. nov. and Arthrobacter glacialis sp. nov.</title>
        <authorList>
            <person name="Liu Q."/>
            <person name="Xin Y.-H."/>
        </authorList>
    </citation>
    <scope>NUCLEOTIDE SEQUENCE [LARGE SCALE GENOMIC DNA]</scope>
    <source>
        <strain evidence="2 3">SK-1</strain>
    </source>
</reference>
<gene>
    <name evidence="2" type="ORF">CTB96_16935</name>
</gene>
<dbReference type="PANTHER" id="PTHR13812:SF19">
    <property type="entry name" value="KETIMINE REDUCTASE MU-CRYSTALLIN"/>
    <property type="match status" value="1"/>
</dbReference>
<dbReference type="SUPFAM" id="SSF51735">
    <property type="entry name" value="NAD(P)-binding Rossmann-fold domains"/>
    <property type="match status" value="1"/>
</dbReference>
<accession>A0A317ZUE1</accession>
<evidence type="ECO:0000313" key="3">
    <source>
        <dbReference type="Proteomes" id="UP000246722"/>
    </source>
</evidence>
<dbReference type="Proteomes" id="UP000246722">
    <property type="component" value="Unassembled WGS sequence"/>
</dbReference>